<evidence type="ECO:0000256" key="5">
    <source>
        <dbReference type="ARBA" id="ARBA00022833"/>
    </source>
</evidence>
<evidence type="ECO:0000256" key="1">
    <source>
        <dbReference type="ARBA" id="ARBA00001947"/>
    </source>
</evidence>
<dbReference type="GO" id="GO:0006508">
    <property type="term" value="P:proteolysis"/>
    <property type="evidence" value="ECO:0007669"/>
    <property type="project" value="UniProtKB-KW"/>
</dbReference>
<dbReference type="PANTHER" id="PTHR21666">
    <property type="entry name" value="PEPTIDASE-RELATED"/>
    <property type="match status" value="1"/>
</dbReference>
<dbReference type="GO" id="GO:0046872">
    <property type="term" value="F:metal ion binding"/>
    <property type="evidence" value="ECO:0007669"/>
    <property type="project" value="UniProtKB-KW"/>
</dbReference>
<organism evidence="9">
    <name type="scientific">Prosthecochloris aestuarii</name>
    <dbReference type="NCBI Taxonomy" id="1102"/>
    <lineage>
        <taxon>Bacteria</taxon>
        <taxon>Pseudomonadati</taxon>
        <taxon>Chlorobiota</taxon>
        <taxon>Chlorobiia</taxon>
        <taxon>Chlorobiales</taxon>
        <taxon>Chlorobiaceae</taxon>
        <taxon>Prosthecochloris</taxon>
    </lineage>
</organism>
<protein>
    <submittedName>
        <fullName evidence="9">M23 family metallopeptidase</fullName>
    </submittedName>
</protein>
<name>A0A831WSS3_PROAE</name>
<keyword evidence="7" id="KW-1133">Transmembrane helix</keyword>
<evidence type="ECO:0000256" key="4">
    <source>
        <dbReference type="ARBA" id="ARBA00022801"/>
    </source>
</evidence>
<dbReference type="SUPFAM" id="SSF51261">
    <property type="entry name" value="Duplicated hybrid motif"/>
    <property type="match status" value="1"/>
</dbReference>
<dbReference type="Gene3D" id="3.10.450.350">
    <property type="match status" value="2"/>
</dbReference>
<keyword evidence="6" id="KW-0482">Metalloprotease</keyword>
<reference evidence="9" key="1">
    <citation type="journal article" date="2020" name="mSystems">
        <title>Genome- and Community-Level Interaction Insights into Carbon Utilization and Element Cycling Functions of Hydrothermarchaeota in Hydrothermal Sediment.</title>
        <authorList>
            <person name="Zhou Z."/>
            <person name="Liu Y."/>
            <person name="Xu W."/>
            <person name="Pan J."/>
            <person name="Luo Z.H."/>
            <person name="Li M."/>
        </authorList>
    </citation>
    <scope>NUCLEOTIDE SEQUENCE [LARGE SCALE GENOMIC DNA]</scope>
    <source>
        <strain evidence="9">SpSt-1181</strain>
    </source>
</reference>
<keyword evidence="7" id="KW-0812">Transmembrane</keyword>
<evidence type="ECO:0000256" key="2">
    <source>
        <dbReference type="ARBA" id="ARBA00022670"/>
    </source>
</evidence>
<dbReference type="PROSITE" id="PS51782">
    <property type="entry name" value="LYSM"/>
    <property type="match status" value="1"/>
</dbReference>
<keyword evidence="2" id="KW-0645">Protease</keyword>
<feature type="transmembrane region" description="Helical" evidence="7">
    <location>
        <begin position="20"/>
        <end position="41"/>
    </location>
</feature>
<dbReference type="InterPro" id="IPR016047">
    <property type="entry name" value="M23ase_b-sheet_dom"/>
</dbReference>
<comment type="cofactor">
    <cofactor evidence="1">
        <name>Zn(2+)</name>
        <dbReference type="ChEBI" id="CHEBI:29105"/>
    </cofactor>
</comment>
<dbReference type="InterPro" id="IPR011055">
    <property type="entry name" value="Dup_hybrid_motif"/>
</dbReference>
<comment type="caution">
    <text evidence="9">The sequence shown here is derived from an EMBL/GenBank/DDBJ whole genome shotgun (WGS) entry which is preliminary data.</text>
</comment>
<accession>A0A831WSS3</accession>
<evidence type="ECO:0000256" key="7">
    <source>
        <dbReference type="SAM" id="Phobius"/>
    </source>
</evidence>
<dbReference type="Proteomes" id="UP000886335">
    <property type="component" value="Unassembled WGS sequence"/>
</dbReference>
<evidence type="ECO:0000256" key="3">
    <source>
        <dbReference type="ARBA" id="ARBA00022723"/>
    </source>
</evidence>
<dbReference type="AlphaFoldDB" id="A0A831WSS3"/>
<dbReference type="InterPro" id="IPR018392">
    <property type="entry name" value="LysM"/>
</dbReference>
<keyword evidence="5" id="KW-0862">Zinc</keyword>
<keyword evidence="4" id="KW-0378">Hydrolase</keyword>
<evidence type="ECO:0000259" key="8">
    <source>
        <dbReference type="PROSITE" id="PS51782"/>
    </source>
</evidence>
<dbReference type="CDD" id="cd12797">
    <property type="entry name" value="M23_peptidase"/>
    <property type="match status" value="1"/>
</dbReference>
<dbReference type="EMBL" id="DSBW01000203">
    <property type="protein sequence ID" value="HED31810.1"/>
    <property type="molecule type" value="Genomic_DNA"/>
</dbReference>
<evidence type="ECO:0000313" key="9">
    <source>
        <dbReference type="EMBL" id="HED31810.1"/>
    </source>
</evidence>
<dbReference type="GO" id="GO:0004222">
    <property type="term" value="F:metalloendopeptidase activity"/>
    <property type="evidence" value="ECO:0007669"/>
    <property type="project" value="TreeGrafter"/>
</dbReference>
<keyword evidence="3" id="KW-0479">Metal-binding</keyword>
<dbReference type="InterPro" id="IPR050570">
    <property type="entry name" value="Cell_wall_metabolism_enzyme"/>
</dbReference>
<proteinExistence type="predicted"/>
<feature type="domain" description="LysM" evidence="8">
    <location>
        <begin position="86"/>
        <end position="134"/>
    </location>
</feature>
<sequence>MKKDYRPLFHRPGKRVSFGAASYIRIFLIASLVITGAVYVIERITSDRDPLYSTVLNEYEDELGITDETDTVEIEEGEPVSKNTLVTGNVKRGESLYLILTAHGLSPADIQTLSGELKGKFSVKSLKSGQAYQIEKDPNGEFLSFSLKESRARTLHLERSPEPGKFHVWQEVLDYDIRLATLSGTISSNLSLELQKQQRYSLISQLQNLFSWKINFNRDIHPGTTYRVLFEEKWIGDEYISSGNVMAAEIGLDGQQYTAYRFTDSNGKTAYYDEKGQSLSGFFLSQPCNYTRISSGYGYRTHPILKRRHFHGGVDYAAPAGTPVYAVADGKIVFRGRKGAAGNMVTIAHANGYHTKYLHLSRFARNAPYGSRVKQGEVIGYVGSTGRSTGAHLDFRVVHNGKTQDPLKALRAAGTRTTVAKNEMQNFMAQLSVFRAQLDETGVLVADVAKTIPESPAALN</sequence>
<dbReference type="Gene3D" id="2.70.70.10">
    <property type="entry name" value="Glucose Permease (Domain IIA)"/>
    <property type="match status" value="1"/>
</dbReference>
<dbReference type="Pfam" id="PF01551">
    <property type="entry name" value="Peptidase_M23"/>
    <property type="match status" value="1"/>
</dbReference>
<gene>
    <name evidence="9" type="ORF">ENN50_09095</name>
</gene>
<keyword evidence="7" id="KW-0472">Membrane</keyword>
<dbReference type="PANTHER" id="PTHR21666:SF288">
    <property type="entry name" value="CELL DIVISION PROTEIN YTFB"/>
    <property type="match status" value="1"/>
</dbReference>
<evidence type="ECO:0000256" key="6">
    <source>
        <dbReference type="ARBA" id="ARBA00023049"/>
    </source>
</evidence>